<feature type="non-terminal residue" evidence="2">
    <location>
        <position position="111"/>
    </location>
</feature>
<dbReference type="EMBL" id="KN823647">
    <property type="protein sequence ID" value="KIO16178.1"/>
    <property type="molecule type" value="Genomic_DNA"/>
</dbReference>
<protein>
    <recommendedName>
        <fullName evidence="1">Helitron helicase-like domain-containing protein</fullName>
    </recommendedName>
</protein>
<dbReference type="Pfam" id="PF14214">
    <property type="entry name" value="Helitron_like_N"/>
    <property type="match status" value="1"/>
</dbReference>
<evidence type="ECO:0000313" key="2">
    <source>
        <dbReference type="EMBL" id="KIO16178.1"/>
    </source>
</evidence>
<feature type="domain" description="Helitron helicase-like" evidence="1">
    <location>
        <begin position="19"/>
        <end position="109"/>
    </location>
</feature>
<dbReference type="AlphaFoldDB" id="A0A0C3K420"/>
<evidence type="ECO:0000259" key="1">
    <source>
        <dbReference type="Pfam" id="PF14214"/>
    </source>
</evidence>
<dbReference type="InterPro" id="IPR025476">
    <property type="entry name" value="Helitron_helicase-like"/>
</dbReference>
<dbReference type="OrthoDB" id="432234at2759"/>
<feature type="non-terminal residue" evidence="2">
    <location>
        <position position="1"/>
    </location>
</feature>
<dbReference type="Proteomes" id="UP000054248">
    <property type="component" value="Unassembled WGS sequence"/>
</dbReference>
<organism evidence="2 3">
    <name type="scientific">Tulasnella calospora MUT 4182</name>
    <dbReference type="NCBI Taxonomy" id="1051891"/>
    <lineage>
        <taxon>Eukaryota</taxon>
        <taxon>Fungi</taxon>
        <taxon>Dikarya</taxon>
        <taxon>Basidiomycota</taxon>
        <taxon>Agaricomycotina</taxon>
        <taxon>Agaricomycetes</taxon>
        <taxon>Cantharellales</taxon>
        <taxon>Tulasnellaceae</taxon>
        <taxon>Tulasnella</taxon>
    </lineage>
</organism>
<sequence length="111" mass="12361">RVALLCTKLRVSSSQFERIATDLADVSIDAVHAVTERISRGDSITATNNDERRVLKLMKEVRAITSSVPGSAQARIEMRNEIRGLMMTHGMPSFYITINPADVFNPLVKFL</sequence>
<keyword evidence="3" id="KW-1185">Reference proteome</keyword>
<gene>
    <name evidence="2" type="ORF">M407DRAFT_44165</name>
</gene>
<reference evidence="2 3" key="1">
    <citation type="submission" date="2014-04" db="EMBL/GenBank/DDBJ databases">
        <authorList>
            <consortium name="DOE Joint Genome Institute"/>
            <person name="Kuo A."/>
            <person name="Girlanda M."/>
            <person name="Perotto S."/>
            <person name="Kohler A."/>
            <person name="Nagy L.G."/>
            <person name="Floudas D."/>
            <person name="Copeland A."/>
            <person name="Barry K.W."/>
            <person name="Cichocki N."/>
            <person name="Veneault-Fourrey C."/>
            <person name="LaButti K."/>
            <person name="Lindquist E.A."/>
            <person name="Lipzen A."/>
            <person name="Lundell T."/>
            <person name="Morin E."/>
            <person name="Murat C."/>
            <person name="Sun H."/>
            <person name="Tunlid A."/>
            <person name="Henrissat B."/>
            <person name="Grigoriev I.V."/>
            <person name="Hibbett D.S."/>
            <person name="Martin F."/>
            <person name="Nordberg H.P."/>
            <person name="Cantor M.N."/>
            <person name="Hua S.X."/>
        </authorList>
    </citation>
    <scope>NUCLEOTIDE SEQUENCE [LARGE SCALE GENOMIC DNA]</scope>
    <source>
        <strain evidence="2 3">MUT 4182</strain>
    </source>
</reference>
<name>A0A0C3K420_9AGAM</name>
<dbReference type="HOGENOM" id="CLU_142960_0_0_1"/>
<reference evidence="3" key="2">
    <citation type="submission" date="2015-01" db="EMBL/GenBank/DDBJ databases">
        <title>Evolutionary Origins and Diversification of the Mycorrhizal Mutualists.</title>
        <authorList>
            <consortium name="DOE Joint Genome Institute"/>
            <consortium name="Mycorrhizal Genomics Consortium"/>
            <person name="Kohler A."/>
            <person name="Kuo A."/>
            <person name="Nagy L.G."/>
            <person name="Floudas D."/>
            <person name="Copeland A."/>
            <person name="Barry K.W."/>
            <person name="Cichocki N."/>
            <person name="Veneault-Fourrey C."/>
            <person name="LaButti K."/>
            <person name="Lindquist E.A."/>
            <person name="Lipzen A."/>
            <person name="Lundell T."/>
            <person name="Morin E."/>
            <person name="Murat C."/>
            <person name="Riley R."/>
            <person name="Ohm R."/>
            <person name="Sun H."/>
            <person name="Tunlid A."/>
            <person name="Henrissat B."/>
            <person name="Grigoriev I.V."/>
            <person name="Hibbett D.S."/>
            <person name="Martin F."/>
        </authorList>
    </citation>
    <scope>NUCLEOTIDE SEQUENCE [LARGE SCALE GENOMIC DNA]</scope>
    <source>
        <strain evidence="3">MUT 4182</strain>
    </source>
</reference>
<evidence type="ECO:0000313" key="3">
    <source>
        <dbReference type="Proteomes" id="UP000054248"/>
    </source>
</evidence>
<proteinExistence type="predicted"/>
<accession>A0A0C3K420</accession>